<evidence type="ECO:0000313" key="3">
    <source>
        <dbReference type="EMBL" id="VAH84509.1"/>
    </source>
</evidence>
<protein>
    <recommendedName>
        <fullName evidence="5">FBD domain-containing protein</fullName>
    </recommendedName>
</protein>
<evidence type="ECO:0000259" key="1">
    <source>
        <dbReference type="Pfam" id="PF08387"/>
    </source>
</evidence>
<gene>
    <name evidence="3" type="ORF">TRITD_3Bv1G250250</name>
</gene>
<name>A0A9R1S9C7_TRITD</name>
<accession>A0A9R1S9C7</accession>
<dbReference type="Pfam" id="PF08387">
    <property type="entry name" value="FBD"/>
    <property type="match status" value="1"/>
</dbReference>
<dbReference type="EMBL" id="LT934116">
    <property type="protein sequence ID" value="VAH84509.1"/>
    <property type="molecule type" value="Genomic_DNA"/>
</dbReference>
<dbReference type="Gramene" id="TRITD0Uv1G106900.1">
    <property type="protein sequence ID" value="TRITD0Uv1G106900.1"/>
    <property type="gene ID" value="TRITD0Uv1G106900"/>
</dbReference>
<dbReference type="Pfam" id="PF24758">
    <property type="entry name" value="LRR_At5g56370"/>
    <property type="match status" value="1"/>
</dbReference>
<dbReference type="InterPro" id="IPR055411">
    <property type="entry name" value="LRR_FXL15/At3g58940/PEG3-like"/>
</dbReference>
<feature type="domain" description="FBD" evidence="1">
    <location>
        <begin position="194"/>
        <end position="238"/>
    </location>
</feature>
<proteinExistence type="predicted"/>
<evidence type="ECO:0000259" key="2">
    <source>
        <dbReference type="Pfam" id="PF24758"/>
    </source>
</evidence>
<dbReference type="PANTHER" id="PTHR32141:SF175">
    <property type="entry name" value="F-BOX DOMAIN-CONTAINING PROTEIN"/>
    <property type="match status" value="1"/>
</dbReference>
<dbReference type="AlphaFoldDB" id="A0A9R1S9C7"/>
<evidence type="ECO:0000313" key="4">
    <source>
        <dbReference type="Proteomes" id="UP000324705"/>
    </source>
</evidence>
<dbReference type="Gramene" id="TRITD3Bv1G250250.1">
    <property type="protein sequence ID" value="TRITD3Bv1G250250.1"/>
    <property type="gene ID" value="TRITD3Bv1G250250"/>
</dbReference>
<dbReference type="Proteomes" id="UP000324705">
    <property type="component" value="Chromosome 3B"/>
</dbReference>
<keyword evidence="4" id="KW-1185">Reference proteome</keyword>
<feature type="domain" description="F-box/LRR-repeat protein 15/At3g58940/PEG3-like LRR" evidence="2">
    <location>
        <begin position="41"/>
        <end position="175"/>
    </location>
</feature>
<organism evidence="3 4">
    <name type="scientific">Triticum turgidum subsp. durum</name>
    <name type="common">Durum wheat</name>
    <name type="synonym">Triticum durum</name>
    <dbReference type="NCBI Taxonomy" id="4567"/>
    <lineage>
        <taxon>Eukaryota</taxon>
        <taxon>Viridiplantae</taxon>
        <taxon>Streptophyta</taxon>
        <taxon>Embryophyta</taxon>
        <taxon>Tracheophyta</taxon>
        <taxon>Spermatophyta</taxon>
        <taxon>Magnoliopsida</taxon>
        <taxon>Liliopsida</taxon>
        <taxon>Poales</taxon>
        <taxon>Poaceae</taxon>
        <taxon>BOP clade</taxon>
        <taxon>Pooideae</taxon>
        <taxon>Triticodae</taxon>
        <taxon>Triticeae</taxon>
        <taxon>Triticinae</taxon>
        <taxon>Triticum</taxon>
    </lineage>
</organism>
<reference evidence="3 4" key="1">
    <citation type="submission" date="2017-09" db="EMBL/GenBank/DDBJ databases">
        <authorList>
            <consortium name="International Durum Wheat Genome Sequencing Consortium (IDWGSC)"/>
            <person name="Milanesi L."/>
        </authorList>
    </citation>
    <scope>NUCLEOTIDE SEQUENCE [LARGE SCALE GENOMIC DNA]</scope>
    <source>
        <strain evidence="4">cv. Svevo</strain>
    </source>
</reference>
<dbReference type="InterPro" id="IPR006566">
    <property type="entry name" value="FBD"/>
</dbReference>
<dbReference type="PANTHER" id="PTHR32141">
    <property type="match status" value="1"/>
</dbReference>
<evidence type="ECO:0008006" key="5">
    <source>
        <dbReference type="Google" id="ProtNLM"/>
    </source>
</evidence>
<dbReference type="InterPro" id="IPR055302">
    <property type="entry name" value="F-box_dom-containing"/>
</dbReference>
<sequence>MDDPQVILGTSRSDMLACLERDGQDPATLDLGSNMMLHFVSPVLEFLLIMWSQTGVRLRLVSHSLWCLQLAFTYLEYIDVVDAPLLERLLQCETVGEGGMKSTMERSEIKIGRAPNLRLPGYLLPGEQQLVAGSRENIVPTVKILGIEVQFGVRNVVKKVSAFLRCFPNLDTLHVHSPPISEESTGKVNLKFWQEGGPIKCVVQSVKKVFFYEFQGSRSEVAFLKFIAERGRVLERMVVVVSSKCFSSSSVGNADAKLMPLMSAKWNNKACKLELFRSGREDAEGPVYSHELASDFEFADPFDLEDYMKQNGSLQVN</sequence>